<dbReference type="InterPro" id="IPR014710">
    <property type="entry name" value="RmlC-like_jellyroll"/>
</dbReference>
<proteinExistence type="predicted"/>
<dbReference type="InterPro" id="IPR012318">
    <property type="entry name" value="HTH_CRP"/>
</dbReference>
<reference evidence="6 7" key="1">
    <citation type="submission" date="2019-06" db="EMBL/GenBank/DDBJ databases">
        <title>Sequencing the genomes of 1000 actinobacteria strains.</title>
        <authorList>
            <person name="Klenk H.-P."/>
        </authorList>
    </citation>
    <scope>NUCLEOTIDE SEQUENCE [LARGE SCALE GENOMIC DNA]</scope>
    <source>
        <strain evidence="6 7">DSM 45928</strain>
    </source>
</reference>
<dbReference type="RefSeq" id="WP_170183159.1">
    <property type="nucleotide sequence ID" value="NZ_JBHTGS010000001.1"/>
</dbReference>
<dbReference type="CDD" id="cd00038">
    <property type="entry name" value="CAP_ED"/>
    <property type="match status" value="1"/>
</dbReference>
<comment type="caution">
    <text evidence="6">The sequence shown here is derived from an EMBL/GenBank/DDBJ whole genome shotgun (WGS) entry which is preliminary data.</text>
</comment>
<dbReference type="EMBL" id="VFOW01000001">
    <property type="protein sequence ID" value="TQL75551.1"/>
    <property type="molecule type" value="Genomic_DNA"/>
</dbReference>
<dbReference type="AlphaFoldDB" id="A0A543ASJ1"/>
<evidence type="ECO:0000313" key="7">
    <source>
        <dbReference type="Proteomes" id="UP000317043"/>
    </source>
</evidence>
<dbReference type="PROSITE" id="PS50042">
    <property type="entry name" value="CNMP_BINDING_3"/>
    <property type="match status" value="1"/>
</dbReference>
<dbReference type="InterPro" id="IPR000595">
    <property type="entry name" value="cNMP-bd_dom"/>
</dbReference>
<name>A0A543ASJ1_9ACTN</name>
<dbReference type="PANTHER" id="PTHR24567">
    <property type="entry name" value="CRP FAMILY TRANSCRIPTIONAL REGULATORY PROTEIN"/>
    <property type="match status" value="1"/>
</dbReference>
<keyword evidence="2" id="KW-0238">DNA-binding</keyword>
<dbReference type="Pfam" id="PF00027">
    <property type="entry name" value="cNMP_binding"/>
    <property type="match status" value="1"/>
</dbReference>
<gene>
    <name evidence="6" type="ORF">FB566_1058</name>
</gene>
<dbReference type="Gene3D" id="1.10.10.10">
    <property type="entry name" value="Winged helix-like DNA-binding domain superfamily/Winged helix DNA-binding domain"/>
    <property type="match status" value="1"/>
</dbReference>
<evidence type="ECO:0000256" key="1">
    <source>
        <dbReference type="ARBA" id="ARBA00023015"/>
    </source>
</evidence>
<evidence type="ECO:0000256" key="3">
    <source>
        <dbReference type="ARBA" id="ARBA00023163"/>
    </source>
</evidence>
<feature type="domain" description="HTH crp-type" evidence="5">
    <location>
        <begin position="140"/>
        <end position="214"/>
    </location>
</feature>
<dbReference type="Gene3D" id="2.60.120.10">
    <property type="entry name" value="Jelly Rolls"/>
    <property type="match status" value="1"/>
</dbReference>
<dbReference type="InParanoid" id="A0A543ASJ1"/>
<feature type="domain" description="Cyclic nucleotide-binding" evidence="4">
    <location>
        <begin position="19"/>
        <end position="127"/>
    </location>
</feature>
<dbReference type="InterPro" id="IPR036390">
    <property type="entry name" value="WH_DNA-bd_sf"/>
</dbReference>
<dbReference type="InterPro" id="IPR036388">
    <property type="entry name" value="WH-like_DNA-bd_sf"/>
</dbReference>
<dbReference type="SUPFAM" id="SSF51206">
    <property type="entry name" value="cAMP-binding domain-like"/>
    <property type="match status" value="1"/>
</dbReference>
<dbReference type="GO" id="GO:0003677">
    <property type="term" value="F:DNA binding"/>
    <property type="evidence" value="ECO:0007669"/>
    <property type="project" value="UniProtKB-KW"/>
</dbReference>
<dbReference type="InterPro" id="IPR050397">
    <property type="entry name" value="Env_Response_Regulators"/>
</dbReference>
<evidence type="ECO:0000313" key="6">
    <source>
        <dbReference type="EMBL" id="TQL75551.1"/>
    </source>
</evidence>
<dbReference type="PANTHER" id="PTHR24567:SF68">
    <property type="entry name" value="DNA-BINDING TRANSCRIPTIONAL DUAL REGULATOR CRP"/>
    <property type="match status" value="1"/>
</dbReference>
<sequence>MSQSTDSEPPPLFTPEEREIVKDLGSVIRFQPGSLIVKEGEDSDFVVLLHEGHVVIEKGQPNQITVGIRGPGELVGEMASLIKEPRTAGIRSIGEVEAQLIPASDWRAFLHQHPRALYAHAQQLAQKLKKSTQIGEDSLLTSEQKLIKILVKLADSGLGTEDKGGHMTFKNLSQKALAKMANISRESAVQVLRRLKADKIVDTGRQRLTILDLAALRGLADDVNTVAKQ</sequence>
<evidence type="ECO:0000259" key="4">
    <source>
        <dbReference type="PROSITE" id="PS50042"/>
    </source>
</evidence>
<evidence type="ECO:0000256" key="2">
    <source>
        <dbReference type="ARBA" id="ARBA00023125"/>
    </source>
</evidence>
<dbReference type="InterPro" id="IPR018490">
    <property type="entry name" value="cNMP-bd_dom_sf"/>
</dbReference>
<dbReference type="SMART" id="SM00100">
    <property type="entry name" value="cNMP"/>
    <property type="match status" value="1"/>
</dbReference>
<dbReference type="GO" id="GO:0003700">
    <property type="term" value="F:DNA-binding transcription factor activity"/>
    <property type="evidence" value="ECO:0007669"/>
    <property type="project" value="TreeGrafter"/>
</dbReference>
<dbReference type="Pfam" id="PF13545">
    <property type="entry name" value="HTH_Crp_2"/>
    <property type="match status" value="1"/>
</dbReference>
<dbReference type="SUPFAM" id="SSF46785">
    <property type="entry name" value="Winged helix' DNA-binding domain"/>
    <property type="match status" value="1"/>
</dbReference>
<keyword evidence="7" id="KW-1185">Reference proteome</keyword>
<protein>
    <submittedName>
        <fullName evidence="6">CRP-like cAMP-binding protein</fullName>
    </submittedName>
</protein>
<dbReference type="GO" id="GO:0005829">
    <property type="term" value="C:cytosol"/>
    <property type="evidence" value="ECO:0007669"/>
    <property type="project" value="TreeGrafter"/>
</dbReference>
<evidence type="ECO:0000259" key="5">
    <source>
        <dbReference type="PROSITE" id="PS51063"/>
    </source>
</evidence>
<dbReference type="PROSITE" id="PS51063">
    <property type="entry name" value="HTH_CRP_2"/>
    <property type="match status" value="1"/>
</dbReference>
<organism evidence="6 7">
    <name type="scientific">Stackebrandtia endophytica</name>
    <dbReference type="NCBI Taxonomy" id="1496996"/>
    <lineage>
        <taxon>Bacteria</taxon>
        <taxon>Bacillati</taxon>
        <taxon>Actinomycetota</taxon>
        <taxon>Actinomycetes</taxon>
        <taxon>Glycomycetales</taxon>
        <taxon>Glycomycetaceae</taxon>
        <taxon>Stackebrandtia</taxon>
    </lineage>
</organism>
<keyword evidence="1" id="KW-0805">Transcription regulation</keyword>
<dbReference type="Proteomes" id="UP000317043">
    <property type="component" value="Unassembled WGS sequence"/>
</dbReference>
<accession>A0A543ASJ1</accession>
<keyword evidence="3" id="KW-0804">Transcription</keyword>